<evidence type="ECO:0000256" key="3">
    <source>
        <dbReference type="ARBA" id="ARBA00022741"/>
    </source>
</evidence>
<dbReference type="GO" id="GO:0016020">
    <property type="term" value="C:membrane"/>
    <property type="evidence" value="ECO:0007669"/>
    <property type="project" value="InterPro"/>
</dbReference>
<evidence type="ECO:0000256" key="4">
    <source>
        <dbReference type="ARBA" id="ARBA00022840"/>
    </source>
</evidence>
<comment type="caution">
    <text evidence="8">The sequence shown here is derived from an EMBL/GenBank/DDBJ whole genome shotgun (WGS) entry which is preliminary data.</text>
</comment>
<reference evidence="8 9" key="1">
    <citation type="submission" date="2018-04" db="EMBL/GenBank/DDBJ databases">
        <authorList>
            <person name="Eckel V.P."/>
            <person name="Vogel R.F."/>
        </authorList>
    </citation>
    <scope>NUCLEOTIDE SEQUENCE [LARGE SCALE GENOMIC DNA]</scope>
    <source>
        <strain evidence="9">TMW 2.1764</strain>
    </source>
</reference>
<sequence length="273" mass="29441">MIVLNKVTKRYDNGTLGLDGVSLTVGEGEFVAIVGPSGAGKSTLLRSINRLNDITSGDILIDGTSITKARRREVRAMRCSIGMIFQQFNLVGNATVQKNVISGRLGRYSTLQTLLGLFPRADYELVDQALATVGLSDKLQERSDRLSGGQQQRVAIARTRVQEARILLADEPVASLDPVTSQTILDDLRGINRDAGTTVLLSIHSVDFAKQYASRIIGMRAGRIVFDGAPQELTDDMFRRIYTADGASGAAVSAAAEARAESIADDKAESRQQ</sequence>
<dbReference type="CDD" id="cd03256">
    <property type="entry name" value="ABC_PhnC_transporter"/>
    <property type="match status" value="1"/>
</dbReference>
<organism evidence="8 9">
    <name type="scientific">Bifidobacterium tibiigranuli</name>
    <dbReference type="NCBI Taxonomy" id="2172043"/>
    <lineage>
        <taxon>Bacteria</taxon>
        <taxon>Bacillati</taxon>
        <taxon>Actinomycetota</taxon>
        <taxon>Actinomycetes</taxon>
        <taxon>Bifidobacteriales</taxon>
        <taxon>Bifidobacteriaceae</taxon>
        <taxon>Bifidobacterium</taxon>
    </lineage>
</organism>
<dbReference type="InterPro" id="IPR050086">
    <property type="entry name" value="MetN_ABC_transporter-like"/>
</dbReference>
<dbReference type="GO" id="GO:0005524">
    <property type="term" value="F:ATP binding"/>
    <property type="evidence" value="ECO:0007669"/>
    <property type="project" value="UniProtKB-KW"/>
</dbReference>
<dbReference type="InterPro" id="IPR012693">
    <property type="entry name" value="ABC_transpr_PhnC"/>
</dbReference>
<dbReference type="Gene3D" id="3.40.50.300">
    <property type="entry name" value="P-loop containing nucleotide triphosphate hydrolases"/>
    <property type="match status" value="1"/>
</dbReference>
<proteinExistence type="predicted"/>
<evidence type="ECO:0000259" key="7">
    <source>
        <dbReference type="PROSITE" id="PS50893"/>
    </source>
</evidence>
<dbReference type="PANTHER" id="PTHR43166">
    <property type="entry name" value="AMINO ACID IMPORT ATP-BINDING PROTEIN"/>
    <property type="match status" value="1"/>
</dbReference>
<keyword evidence="6" id="KW-0472">Membrane</keyword>
<evidence type="ECO:0000313" key="9">
    <source>
        <dbReference type="Proteomes" id="UP000325415"/>
    </source>
</evidence>
<accession>A0A5N6S6X2</accession>
<evidence type="ECO:0000256" key="2">
    <source>
        <dbReference type="ARBA" id="ARBA00022475"/>
    </source>
</evidence>
<dbReference type="Pfam" id="PF00005">
    <property type="entry name" value="ABC_tran"/>
    <property type="match status" value="1"/>
</dbReference>
<evidence type="ECO:0000313" key="8">
    <source>
        <dbReference type="EMBL" id="KAE8129152.1"/>
    </source>
</evidence>
<keyword evidence="2" id="KW-1003">Cell membrane</keyword>
<dbReference type="GeneID" id="78126752"/>
<keyword evidence="1" id="KW-0813">Transport</keyword>
<dbReference type="NCBIfam" id="TIGR02315">
    <property type="entry name" value="ABC_phnC"/>
    <property type="match status" value="1"/>
</dbReference>
<dbReference type="InterPro" id="IPR027417">
    <property type="entry name" value="P-loop_NTPase"/>
</dbReference>
<dbReference type="RefSeq" id="WP_152580360.1">
    <property type="nucleotide sequence ID" value="NZ_JAKVIV010000003.1"/>
</dbReference>
<protein>
    <submittedName>
        <fullName evidence="8">Phosphonate ABC transporter ATP-binding protein</fullName>
    </submittedName>
</protein>
<name>A0A5N6S6X2_9BIFI</name>
<keyword evidence="9" id="KW-1185">Reference proteome</keyword>
<dbReference type="GO" id="GO:0016887">
    <property type="term" value="F:ATP hydrolysis activity"/>
    <property type="evidence" value="ECO:0007669"/>
    <property type="project" value="InterPro"/>
</dbReference>
<dbReference type="SUPFAM" id="SSF52540">
    <property type="entry name" value="P-loop containing nucleoside triphosphate hydrolases"/>
    <property type="match status" value="1"/>
</dbReference>
<evidence type="ECO:0000256" key="1">
    <source>
        <dbReference type="ARBA" id="ARBA00022448"/>
    </source>
</evidence>
<dbReference type="InterPro" id="IPR003439">
    <property type="entry name" value="ABC_transporter-like_ATP-bd"/>
</dbReference>
<keyword evidence="4 8" id="KW-0067">ATP-binding</keyword>
<dbReference type="Proteomes" id="UP000325415">
    <property type="component" value="Unassembled WGS sequence"/>
</dbReference>
<gene>
    <name evidence="8" type="primary">phnC</name>
    <name evidence="8" type="ORF">DDE84_03470</name>
</gene>
<keyword evidence="3" id="KW-0547">Nucleotide-binding</keyword>
<keyword evidence="5" id="KW-1278">Translocase</keyword>
<dbReference type="OrthoDB" id="3190580at2"/>
<dbReference type="AlphaFoldDB" id="A0A5N6S6X2"/>
<dbReference type="GO" id="GO:0015416">
    <property type="term" value="F:ABC-type phosphonate transporter activity"/>
    <property type="evidence" value="ECO:0007669"/>
    <property type="project" value="InterPro"/>
</dbReference>
<dbReference type="EMBL" id="QDAG01000003">
    <property type="protein sequence ID" value="KAE8129152.1"/>
    <property type="molecule type" value="Genomic_DNA"/>
</dbReference>
<dbReference type="PANTHER" id="PTHR43166:SF6">
    <property type="entry name" value="PHOSPHONATES IMPORT ATP-BINDING PROTEIN PHNC"/>
    <property type="match status" value="1"/>
</dbReference>
<evidence type="ECO:0000256" key="5">
    <source>
        <dbReference type="ARBA" id="ARBA00022967"/>
    </source>
</evidence>
<evidence type="ECO:0000256" key="6">
    <source>
        <dbReference type="ARBA" id="ARBA00023136"/>
    </source>
</evidence>
<feature type="domain" description="ABC transporter" evidence="7">
    <location>
        <begin position="2"/>
        <end position="246"/>
    </location>
</feature>
<dbReference type="InterPro" id="IPR003593">
    <property type="entry name" value="AAA+_ATPase"/>
</dbReference>
<dbReference type="PROSITE" id="PS50893">
    <property type="entry name" value="ABC_TRANSPORTER_2"/>
    <property type="match status" value="1"/>
</dbReference>
<dbReference type="SMART" id="SM00382">
    <property type="entry name" value="AAA"/>
    <property type="match status" value="1"/>
</dbReference>